<evidence type="ECO:0000259" key="4">
    <source>
        <dbReference type="PROSITE" id="PS50110"/>
    </source>
</evidence>
<keyword evidence="2" id="KW-0597">Phosphoprotein</keyword>
<dbReference type="PROSITE" id="PS50043">
    <property type="entry name" value="HTH_LUXR_2"/>
    <property type="match status" value="1"/>
</dbReference>
<dbReference type="Pfam" id="PF00196">
    <property type="entry name" value="GerE"/>
    <property type="match status" value="1"/>
</dbReference>
<evidence type="ECO:0000313" key="5">
    <source>
        <dbReference type="EMBL" id="SDH04310.1"/>
    </source>
</evidence>
<protein>
    <submittedName>
        <fullName evidence="5">DNA-binding response regulator, NarL/FixJ family, contains REC and HTH domains</fullName>
    </submittedName>
</protein>
<dbReference type="GO" id="GO:0000160">
    <property type="term" value="P:phosphorelay signal transduction system"/>
    <property type="evidence" value="ECO:0007669"/>
    <property type="project" value="InterPro"/>
</dbReference>
<accession>A0A1G7Z853</accession>
<gene>
    <name evidence="5" type="ORF">SAMN05216377_11847</name>
</gene>
<dbReference type="PRINTS" id="PR00038">
    <property type="entry name" value="HTHLUXR"/>
</dbReference>
<dbReference type="Pfam" id="PF00072">
    <property type="entry name" value="Response_reg"/>
    <property type="match status" value="1"/>
</dbReference>
<organism evidence="5 6">
    <name type="scientific">Pseudonocardia oroxyli</name>
    <dbReference type="NCBI Taxonomy" id="366584"/>
    <lineage>
        <taxon>Bacteria</taxon>
        <taxon>Bacillati</taxon>
        <taxon>Actinomycetota</taxon>
        <taxon>Actinomycetes</taxon>
        <taxon>Pseudonocardiales</taxon>
        <taxon>Pseudonocardiaceae</taxon>
        <taxon>Pseudonocardia</taxon>
    </lineage>
</organism>
<dbReference type="InterPro" id="IPR039420">
    <property type="entry name" value="WalR-like"/>
</dbReference>
<evidence type="ECO:0000259" key="3">
    <source>
        <dbReference type="PROSITE" id="PS50043"/>
    </source>
</evidence>
<dbReference type="STRING" id="366584.SAMN05216377_11847"/>
<evidence type="ECO:0000256" key="2">
    <source>
        <dbReference type="PROSITE-ProRule" id="PRU00169"/>
    </source>
</evidence>
<dbReference type="SMART" id="SM00448">
    <property type="entry name" value="REC"/>
    <property type="match status" value="1"/>
</dbReference>
<dbReference type="Gene3D" id="3.40.50.2300">
    <property type="match status" value="1"/>
</dbReference>
<dbReference type="RefSeq" id="WP_093088950.1">
    <property type="nucleotide sequence ID" value="NZ_FNBE01000018.1"/>
</dbReference>
<dbReference type="GO" id="GO:0003677">
    <property type="term" value="F:DNA binding"/>
    <property type="evidence" value="ECO:0007669"/>
    <property type="project" value="UniProtKB-KW"/>
</dbReference>
<evidence type="ECO:0000313" key="6">
    <source>
        <dbReference type="Proteomes" id="UP000198967"/>
    </source>
</evidence>
<evidence type="ECO:0000256" key="1">
    <source>
        <dbReference type="ARBA" id="ARBA00023125"/>
    </source>
</evidence>
<dbReference type="SMART" id="SM00421">
    <property type="entry name" value="HTH_LUXR"/>
    <property type="match status" value="1"/>
</dbReference>
<dbReference type="AlphaFoldDB" id="A0A1G7Z853"/>
<sequence>MSEPISPREPERTLRRPPVPVIVVDDHELVATSLVMSLEKEGIEAGRIRPAAERGILAEAGRVPAGLALLDLDLGRDAEGNRIDGVELVGPLRQAGWQILVLSGSADPARIGSALDAGALAWVPKNAPFPTLLAAVRAAVAGRPVMSEDRRRKFIDVSRRRTAERRDLAEKLGRLTQREREVLAELARGRRAQAVADHFVVSLATVRTQIRAVLTKLEVGSQLEAVALYRQATGG</sequence>
<keyword evidence="6" id="KW-1185">Reference proteome</keyword>
<dbReference type="InterPro" id="IPR016032">
    <property type="entry name" value="Sig_transdc_resp-reg_C-effctor"/>
</dbReference>
<dbReference type="PROSITE" id="PS50110">
    <property type="entry name" value="RESPONSE_REGULATORY"/>
    <property type="match status" value="1"/>
</dbReference>
<name>A0A1G7Z853_PSEOR</name>
<dbReference type="PANTHER" id="PTHR43214">
    <property type="entry name" value="TWO-COMPONENT RESPONSE REGULATOR"/>
    <property type="match status" value="1"/>
</dbReference>
<dbReference type="SUPFAM" id="SSF52172">
    <property type="entry name" value="CheY-like"/>
    <property type="match status" value="1"/>
</dbReference>
<feature type="domain" description="HTH luxR-type" evidence="3">
    <location>
        <begin position="168"/>
        <end position="233"/>
    </location>
</feature>
<dbReference type="InterPro" id="IPR000792">
    <property type="entry name" value="Tscrpt_reg_LuxR_C"/>
</dbReference>
<feature type="modified residue" description="4-aspartylphosphate" evidence="2">
    <location>
        <position position="71"/>
    </location>
</feature>
<proteinExistence type="predicted"/>
<reference evidence="5 6" key="1">
    <citation type="submission" date="2016-10" db="EMBL/GenBank/DDBJ databases">
        <authorList>
            <person name="de Groot N.N."/>
        </authorList>
    </citation>
    <scope>NUCLEOTIDE SEQUENCE [LARGE SCALE GENOMIC DNA]</scope>
    <source>
        <strain evidence="5 6">CGMCC 4.3143</strain>
    </source>
</reference>
<dbReference type="GO" id="GO:0006355">
    <property type="term" value="P:regulation of DNA-templated transcription"/>
    <property type="evidence" value="ECO:0007669"/>
    <property type="project" value="InterPro"/>
</dbReference>
<dbReference type="SUPFAM" id="SSF46894">
    <property type="entry name" value="C-terminal effector domain of the bipartite response regulators"/>
    <property type="match status" value="1"/>
</dbReference>
<dbReference type="Proteomes" id="UP000198967">
    <property type="component" value="Unassembled WGS sequence"/>
</dbReference>
<dbReference type="InterPro" id="IPR011006">
    <property type="entry name" value="CheY-like_superfamily"/>
</dbReference>
<dbReference type="EMBL" id="FNBE01000018">
    <property type="protein sequence ID" value="SDH04310.1"/>
    <property type="molecule type" value="Genomic_DNA"/>
</dbReference>
<dbReference type="InterPro" id="IPR001789">
    <property type="entry name" value="Sig_transdc_resp-reg_receiver"/>
</dbReference>
<dbReference type="OrthoDB" id="5189221at2"/>
<feature type="domain" description="Response regulatory" evidence="4">
    <location>
        <begin position="20"/>
        <end position="140"/>
    </location>
</feature>
<dbReference type="PROSITE" id="PS00622">
    <property type="entry name" value="HTH_LUXR_1"/>
    <property type="match status" value="1"/>
</dbReference>
<keyword evidence="1 5" id="KW-0238">DNA-binding</keyword>